<evidence type="ECO:0000313" key="5">
    <source>
        <dbReference type="Proteomes" id="UP000199103"/>
    </source>
</evidence>
<feature type="domain" description="F5/8 type C" evidence="3">
    <location>
        <begin position="416"/>
        <end position="560"/>
    </location>
</feature>
<reference evidence="4 5" key="1">
    <citation type="submission" date="2016-10" db="EMBL/GenBank/DDBJ databases">
        <authorList>
            <person name="de Groot N.N."/>
        </authorList>
    </citation>
    <scope>NUCLEOTIDE SEQUENCE [LARGE SCALE GENOMIC DNA]</scope>
    <source>
        <strain evidence="4 5">DSM 21800</strain>
    </source>
</reference>
<feature type="region of interest" description="Disordered" evidence="1">
    <location>
        <begin position="41"/>
        <end position="72"/>
    </location>
</feature>
<dbReference type="InterPro" id="IPR011040">
    <property type="entry name" value="Sialidase"/>
</dbReference>
<dbReference type="EMBL" id="LT629772">
    <property type="protein sequence ID" value="SDR86791.1"/>
    <property type="molecule type" value="Genomic_DNA"/>
</dbReference>
<dbReference type="Pfam" id="PF13088">
    <property type="entry name" value="BNR_2"/>
    <property type="match status" value="1"/>
</dbReference>
<proteinExistence type="predicted"/>
<dbReference type="SUPFAM" id="SSF49785">
    <property type="entry name" value="Galactose-binding domain-like"/>
    <property type="match status" value="1"/>
</dbReference>
<accession>A0A1H1MIY5</accession>
<dbReference type="InterPro" id="IPR000421">
    <property type="entry name" value="FA58C"/>
</dbReference>
<dbReference type="Gene3D" id="2.60.120.260">
    <property type="entry name" value="Galactose-binding domain-like"/>
    <property type="match status" value="1"/>
</dbReference>
<dbReference type="Pfam" id="PF00754">
    <property type="entry name" value="F5_F8_type_C"/>
    <property type="match status" value="1"/>
</dbReference>
<protein>
    <submittedName>
        <fullName evidence="4">F5/8 type C domain-containing protein</fullName>
    </submittedName>
</protein>
<dbReference type="OrthoDB" id="5165007at2"/>
<keyword evidence="2" id="KW-0812">Transmembrane</keyword>
<sequence length="758" mass="81847">MPTSLARTRFGSRVLIAAPSLIVGVIIGSLVAGPGLLTRHEAAAEPGGPPSLTDGADGNAPRLSSGAMWHPWSPGPGELGSNPMAFTADHLIGDRTAKKVFVTFMRNEDTPTAELRNTSAVADDNGRVFKPYNGPSTTFGMTATTRLHDGSILSATFVPLPLSGEHRIGFGMAASTDLGTSWTSWTAPLIENKWKLNWYRVHRDLMELPDGTLLLGGYGNGTIDGVTKEYSLIFQSTDGGKTFTQRSAVNAGSSFSTNEMGFTRTGDGRLIAMMRGTEPNPRPPAMPITQSFSDDDGRTWGPVKRYLPPPGMPDNGVMPQPMLQPNGQLLMTYGRPDNNVVVSRDGTGKTWDDGSVIYSRYPGEGALRRWMGSSGNMDIAQLNASTSLAFGDTCHAIWLCREYGHDNKVWTKIVDAKGPGVGKIDLTTKVADDIVGLSGTVVAPDERFPEQRLKAMVDGSSEYRAAARLKNSSPVTIKLDRNYNLNRVGLMMDQGRRNSAVVQVSTDNKSWSKPVVETGARTDWAMQYSDIDPSAARYVRITPGSEAPLTAITEIELYADDTMTFENDAVTSTPRDVRDTRYAYVADEGAIPGYDHSRARMVLVDADQSARAEATFVQKAPAGDQHAAFGFEGYGYGTGAIWEVLGKDANGEVKVAYRLLFSGDSPNGAMKLRYWDGDAWQDAGSVGPFIPNKVWMGVTIDSDADGATVRLNGEKLATVTHRLNDVSTFTGLRAQTGMDPVDVGNMEHSYDDVVIAPR</sequence>
<keyword evidence="5" id="KW-1185">Reference proteome</keyword>
<dbReference type="PROSITE" id="PS50022">
    <property type="entry name" value="FA58C_3"/>
    <property type="match status" value="1"/>
</dbReference>
<keyword evidence="2" id="KW-0472">Membrane</keyword>
<dbReference type="InterPro" id="IPR036278">
    <property type="entry name" value="Sialidase_sf"/>
</dbReference>
<organism evidence="4 5">
    <name type="scientific">Microlunatus soli</name>
    <dbReference type="NCBI Taxonomy" id="630515"/>
    <lineage>
        <taxon>Bacteria</taxon>
        <taxon>Bacillati</taxon>
        <taxon>Actinomycetota</taxon>
        <taxon>Actinomycetes</taxon>
        <taxon>Propionibacteriales</taxon>
        <taxon>Propionibacteriaceae</taxon>
        <taxon>Microlunatus</taxon>
    </lineage>
</organism>
<dbReference type="AlphaFoldDB" id="A0A1H1MIY5"/>
<feature type="transmembrane region" description="Helical" evidence="2">
    <location>
        <begin position="12"/>
        <end position="32"/>
    </location>
</feature>
<gene>
    <name evidence="4" type="ORF">SAMN04489812_0160</name>
</gene>
<dbReference type="SUPFAM" id="SSF50939">
    <property type="entry name" value="Sialidases"/>
    <property type="match status" value="1"/>
</dbReference>
<dbReference type="CDD" id="cd15482">
    <property type="entry name" value="Sialidase_non-viral"/>
    <property type="match status" value="1"/>
</dbReference>
<dbReference type="STRING" id="630515.SAMN04489812_0160"/>
<dbReference type="RefSeq" id="WP_091518350.1">
    <property type="nucleotide sequence ID" value="NZ_LT629772.1"/>
</dbReference>
<name>A0A1H1MIY5_9ACTN</name>
<evidence type="ECO:0000313" key="4">
    <source>
        <dbReference type="EMBL" id="SDR86791.1"/>
    </source>
</evidence>
<keyword evidence="2" id="KW-1133">Transmembrane helix</keyword>
<dbReference type="Gene3D" id="2.120.10.10">
    <property type="match status" value="1"/>
</dbReference>
<dbReference type="InterPro" id="IPR008979">
    <property type="entry name" value="Galactose-bd-like_sf"/>
</dbReference>
<evidence type="ECO:0000256" key="2">
    <source>
        <dbReference type="SAM" id="Phobius"/>
    </source>
</evidence>
<dbReference type="Proteomes" id="UP000199103">
    <property type="component" value="Chromosome I"/>
</dbReference>
<evidence type="ECO:0000256" key="1">
    <source>
        <dbReference type="SAM" id="MobiDB-lite"/>
    </source>
</evidence>
<evidence type="ECO:0000259" key="3">
    <source>
        <dbReference type="PROSITE" id="PS50022"/>
    </source>
</evidence>